<dbReference type="Proteomes" id="UP000255295">
    <property type="component" value="Unassembled WGS sequence"/>
</dbReference>
<accession>A0A2S0JWU1</accession>
<gene>
    <name evidence="2" type="primary">xkdM_2</name>
    <name evidence="1" type="ORF">LS41612_04620</name>
    <name evidence="2" type="ORF">NCTC10338_03853</name>
</gene>
<sequence length="144" mass="16172">MSKLKANRVINGTYGSVWVNNEKWLDIEEFEAKVTIDYEDVNMAEDPATHKKMLGWSGEGTLKVKKVYSRGANLLADDVKKGILPDVNLVGKLADPGAFGSERVAINEVTFNEFMLMQFAQKTALTEELPYNFADYDFIDRISA</sequence>
<dbReference type="EMBL" id="CP019980">
    <property type="protein sequence ID" value="AVK95607.1"/>
    <property type="molecule type" value="Genomic_DNA"/>
</dbReference>
<name>A0A2S0JWU1_LYSSH</name>
<dbReference type="Pfam" id="PF09393">
    <property type="entry name" value="DUF2001"/>
    <property type="match status" value="1"/>
</dbReference>
<reference evidence="2 4" key="2">
    <citation type="submission" date="2018-06" db="EMBL/GenBank/DDBJ databases">
        <authorList>
            <consortium name="Pathogen Informatics"/>
            <person name="Doyle S."/>
        </authorList>
    </citation>
    <scope>NUCLEOTIDE SEQUENCE [LARGE SCALE GENOMIC DNA]</scope>
    <source>
        <strain evidence="2 4">NCTC10338</strain>
    </source>
</reference>
<dbReference type="EMBL" id="UFSZ01000001">
    <property type="protein sequence ID" value="SUV18685.1"/>
    <property type="molecule type" value="Genomic_DNA"/>
</dbReference>
<dbReference type="InterPro" id="IPR018989">
    <property type="entry name" value="DUF2001"/>
</dbReference>
<dbReference type="InterPro" id="IPR038628">
    <property type="entry name" value="XkdM-like_sf"/>
</dbReference>
<dbReference type="Gene3D" id="2.30.110.40">
    <property type="entry name" value="Phage tail tube protein"/>
    <property type="match status" value="1"/>
</dbReference>
<proteinExistence type="predicted"/>
<protein>
    <submittedName>
        <fullName evidence="2">Phage-like element PBSX protein xkdM</fullName>
    </submittedName>
    <submittedName>
        <fullName evidence="1">Terminase</fullName>
    </submittedName>
</protein>
<organism evidence="1 3">
    <name type="scientific">Lysinibacillus sphaericus</name>
    <name type="common">Bacillus sphaericus</name>
    <dbReference type="NCBI Taxonomy" id="1421"/>
    <lineage>
        <taxon>Bacteria</taxon>
        <taxon>Bacillati</taxon>
        <taxon>Bacillota</taxon>
        <taxon>Bacilli</taxon>
        <taxon>Bacillales</taxon>
        <taxon>Bacillaceae</taxon>
        <taxon>Lysinibacillus</taxon>
    </lineage>
</organism>
<dbReference type="GeneID" id="48275473"/>
<evidence type="ECO:0000313" key="4">
    <source>
        <dbReference type="Proteomes" id="UP000255295"/>
    </source>
</evidence>
<evidence type="ECO:0000313" key="1">
    <source>
        <dbReference type="EMBL" id="AVK95607.1"/>
    </source>
</evidence>
<evidence type="ECO:0000313" key="2">
    <source>
        <dbReference type="EMBL" id="SUV18685.1"/>
    </source>
</evidence>
<dbReference type="SUPFAM" id="SSF69279">
    <property type="entry name" value="Phage tail proteins"/>
    <property type="match status" value="1"/>
</dbReference>
<dbReference type="Proteomes" id="UP000238825">
    <property type="component" value="Chromosome"/>
</dbReference>
<dbReference type="AlphaFoldDB" id="A0A2S0JWU1"/>
<reference evidence="1 3" key="1">
    <citation type="submission" date="2017-03" db="EMBL/GenBank/DDBJ databases">
        <title>The whole genome sequencing and assembly of Lysinibacillus sphaericus DSM 28T strain.</title>
        <authorList>
            <person name="Lee Y.-J."/>
            <person name="Yi H."/>
            <person name="Bahn Y.-S."/>
            <person name="Kim J.F."/>
            <person name="Lee D.-W."/>
        </authorList>
    </citation>
    <scope>NUCLEOTIDE SEQUENCE [LARGE SCALE GENOMIC DNA]</scope>
    <source>
        <strain evidence="1 3">DSM 28</strain>
    </source>
</reference>
<evidence type="ECO:0000313" key="3">
    <source>
        <dbReference type="Proteomes" id="UP000238825"/>
    </source>
</evidence>
<dbReference type="RefSeq" id="WP_105928891.1">
    <property type="nucleotide sequence ID" value="NZ_BJNS01000106.1"/>
</dbReference>